<accession>A0A0L0UJJ2</accession>
<dbReference type="STRING" id="1165861.A0A0L0UJJ2"/>
<evidence type="ECO:0000313" key="2">
    <source>
        <dbReference type="EMBL" id="KNE86874.1"/>
    </source>
</evidence>
<dbReference type="AlphaFoldDB" id="A0A0L0UJJ2"/>
<dbReference type="EMBL" id="AJIL01007748">
    <property type="protein sequence ID" value="KNE86874.1"/>
    <property type="molecule type" value="Genomic_DNA"/>
</dbReference>
<evidence type="ECO:0000313" key="3">
    <source>
        <dbReference type="Proteomes" id="UP000054564"/>
    </source>
</evidence>
<gene>
    <name evidence="2" type="ORF">PSTG_19757</name>
</gene>
<proteinExistence type="predicted"/>
<feature type="region of interest" description="Disordered" evidence="1">
    <location>
        <begin position="1"/>
        <end position="22"/>
    </location>
</feature>
<feature type="non-terminal residue" evidence="2">
    <location>
        <position position="145"/>
    </location>
</feature>
<dbReference type="Proteomes" id="UP000054564">
    <property type="component" value="Unassembled WGS sequence"/>
</dbReference>
<keyword evidence="3" id="KW-1185">Reference proteome</keyword>
<reference evidence="3" key="1">
    <citation type="submission" date="2014-03" db="EMBL/GenBank/DDBJ databases">
        <title>The Genome Sequence of Puccinia striiformis f. sp. tritici PST-78.</title>
        <authorList>
            <consortium name="The Broad Institute Genome Sequencing Platform"/>
            <person name="Cuomo C."/>
            <person name="Hulbert S."/>
            <person name="Chen X."/>
            <person name="Walker B."/>
            <person name="Young S.K."/>
            <person name="Zeng Q."/>
            <person name="Gargeya S."/>
            <person name="Fitzgerald M."/>
            <person name="Haas B."/>
            <person name="Abouelleil A."/>
            <person name="Alvarado L."/>
            <person name="Arachchi H.M."/>
            <person name="Berlin A.M."/>
            <person name="Chapman S.B."/>
            <person name="Goldberg J."/>
            <person name="Griggs A."/>
            <person name="Gujja S."/>
            <person name="Hansen M."/>
            <person name="Howarth C."/>
            <person name="Imamovic A."/>
            <person name="Larimer J."/>
            <person name="McCowan C."/>
            <person name="Montmayeur A."/>
            <person name="Murphy C."/>
            <person name="Neiman D."/>
            <person name="Pearson M."/>
            <person name="Priest M."/>
            <person name="Roberts A."/>
            <person name="Saif S."/>
            <person name="Shea T."/>
            <person name="Sisk P."/>
            <person name="Sykes S."/>
            <person name="Wortman J."/>
            <person name="Nusbaum C."/>
            <person name="Birren B."/>
        </authorList>
    </citation>
    <scope>NUCLEOTIDE SEQUENCE [LARGE SCALE GENOMIC DNA]</scope>
    <source>
        <strain evidence="3">race PST-78</strain>
    </source>
</reference>
<protein>
    <submittedName>
        <fullName evidence="2">Uncharacterized protein</fullName>
    </submittedName>
</protein>
<comment type="caution">
    <text evidence="2">The sequence shown here is derived from an EMBL/GenBank/DDBJ whole genome shotgun (WGS) entry which is preliminary data.</text>
</comment>
<organism evidence="2 3">
    <name type="scientific">Puccinia striiformis f. sp. tritici PST-78</name>
    <dbReference type="NCBI Taxonomy" id="1165861"/>
    <lineage>
        <taxon>Eukaryota</taxon>
        <taxon>Fungi</taxon>
        <taxon>Dikarya</taxon>
        <taxon>Basidiomycota</taxon>
        <taxon>Pucciniomycotina</taxon>
        <taxon>Pucciniomycetes</taxon>
        <taxon>Pucciniales</taxon>
        <taxon>Pucciniaceae</taxon>
        <taxon>Puccinia</taxon>
    </lineage>
</organism>
<name>A0A0L0UJJ2_9BASI</name>
<sequence length="145" mass="16310">MTHPPPISSHHPPRNLPLPPDRSLRSSHNPFLRVPNGYSVFLGPLRSAAQSINNRFAKSSNSSSRYWSAREPLWIANSMLVQYHIPCWPARPDHVLATAIVNFEQYAHGCLGKWKQAVVPCMSALEDPVKAEMQMRRTFTGPIGE</sequence>
<evidence type="ECO:0000256" key="1">
    <source>
        <dbReference type="SAM" id="MobiDB-lite"/>
    </source>
</evidence>